<dbReference type="VEuPathDB" id="FungiDB:TRICI_001870"/>
<sequence>MERNWLVLVGGGHAAGKKVVVADVTKNLVSLADDDFPIKVEIVHLRDYAQPGVYAPSSVDFERLRANLGKMNENNKQTVVIVEGLYALYDKELREKAIMKAFVDGDADTRLSRWILRDIGDDQSKLGDILSTYLNHARPEMNEFIHPTKEFADVILPRGSETSGVKLISTGIYERIKEEAMNLPSEHHHLLDTPKIDLRKESFVEQNQQFYDLN</sequence>
<gene>
    <name evidence="2" type="ORF">TRICI_001870</name>
</gene>
<reference evidence="2" key="1">
    <citation type="journal article" date="2019" name="G3 (Bethesda)">
        <title>Genome Assemblies of Two Rare Opportunistic Yeast Pathogens: Diutina rugosa (syn. Candida rugosa) and Trichomonascus ciferrii (syn. Candida ciferrii).</title>
        <authorList>
            <person name="Mixao V."/>
            <person name="Saus E."/>
            <person name="Hansen A.P."/>
            <person name="Lass-Florl C."/>
            <person name="Gabaldon T."/>
        </authorList>
    </citation>
    <scope>NUCLEOTIDE SEQUENCE</scope>
    <source>
        <strain evidence="2">CBS 4856</strain>
    </source>
</reference>
<dbReference type="OrthoDB" id="738517at2759"/>
<organism evidence="2 3">
    <name type="scientific">Trichomonascus ciferrii</name>
    <dbReference type="NCBI Taxonomy" id="44093"/>
    <lineage>
        <taxon>Eukaryota</taxon>
        <taxon>Fungi</taxon>
        <taxon>Dikarya</taxon>
        <taxon>Ascomycota</taxon>
        <taxon>Saccharomycotina</taxon>
        <taxon>Dipodascomycetes</taxon>
        <taxon>Dipodascales</taxon>
        <taxon>Trichomonascaceae</taxon>
        <taxon>Trichomonascus</taxon>
        <taxon>Trichomonascus ciferrii complex</taxon>
    </lineage>
</organism>
<evidence type="ECO:0000313" key="3">
    <source>
        <dbReference type="Proteomes" id="UP000761534"/>
    </source>
</evidence>
<dbReference type="SUPFAM" id="SSF52540">
    <property type="entry name" value="P-loop containing nucleoside triphosphate hydrolases"/>
    <property type="match status" value="1"/>
</dbReference>
<dbReference type="InterPro" id="IPR006083">
    <property type="entry name" value="PRK/URK"/>
</dbReference>
<comment type="caution">
    <text evidence="2">The sequence shown here is derived from an EMBL/GenBank/DDBJ whole genome shotgun (WGS) entry which is preliminary data.</text>
</comment>
<dbReference type="GO" id="GO:0005524">
    <property type="term" value="F:ATP binding"/>
    <property type="evidence" value="ECO:0007669"/>
    <property type="project" value="InterPro"/>
</dbReference>
<dbReference type="Pfam" id="PF00485">
    <property type="entry name" value="PRK"/>
    <property type="match status" value="1"/>
</dbReference>
<dbReference type="GO" id="GO:0016301">
    <property type="term" value="F:kinase activity"/>
    <property type="evidence" value="ECO:0007669"/>
    <property type="project" value="InterPro"/>
</dbReference>
<dbReference type="PANTHER" id="PTHR10285">
    <property type="entry name" value="URIDINE KINASE"/>
    <property type="match status" value="1"/>
</dbReference>
<dbReference type="InterPro" id="IPR027417">
    <property type="entry name" value="P-loop_NTPase"/>
</dbReference>
<name>A0A642V848_9ASCO</name>
<dbReference type="Gene3D" id="3.40.50.300">
    <property type="entry name" value="P-loop containing nucleotide triphosphate hydrolases"/>
    <property type="match status" value="1"/>
</dbReference>
<keyword evidence="3" id="KW-1185">Reference proteome</keyword>
<protein>
    <recommendedName>
        <fullName evidence="1">Phosphoribulokinase/uridine kinase domain-containing protein</fullName>
    </recommendedName>
</protein>
<proteinExistence type="predicted"/>
<accession>A0A642V848</accession>
<feature type="domain" description="Phosphoribulokinase/uridine kinase" evidence="1">
    <location>
        <begin position="73"/>
        <end position="162"/>
    </location>
</feature>
<dbReference type="EMBL" id="SWFS01000129">
    <property type="protein sequence ID" value="KAA8915953.1"/>
    <property type="molecule type" value="Genomic_DNA"/>
</dbReference>
<dbReference type="AlphaFoldDB" id="A0A642V848"/>
<evidence type="ECO:0000313" key="2">
    <source>
        <dbReference type="EMBL" id="KAA8915953.1"/>
    </source>
</evidence>
<dbReference type="Proteomes" id="UP000761534">
    <property type="component" value="Unassembled WGS sequence"/>
</dbReference>
<evidence type="ECO:0000259" key="1">
    <source>
        <dbReference type="Pfam" id="PF00485"/>
    </source>
</evidence>